<feature type="transmembrane region" description="Helical" evidence="1">
    <location>
        <begin position="193"/>
        <end position="211"/>
    </location>
</feature>
<keyword evidence="1" id="KW-1133">Transmembrane helix</keyword>
<evidence type="ECO:0000313" key="2">
    <source>
        <dbReference type="EMBL" id="MEA5259767.1"/>
    </source>
</evidence>
<feature type="transmembrane region" description="Helical" evidence="1">
    <location>
        <begin position="92"/>
        <end position="109"/>
    </location>
</feature>
<sequence length="224" mass="26227">MKIDNILIYTSSSAVLFPLIICILRKKYLTKDLKILFLYVIASISCEVLGTFCGRVLHYPNHFILNTFALSEGLLISFIFREAFIDRKLKTFVLVLMSIYTIVGIYLFMMPDGFFKFNSTVNTISCLLIITWVLIYFYQLLQTLQLIKLYTLPLFWISVGCLLYFSGTLFIFLYSDTILFQKEPVLYFQLWSIYYILLFVFRVLLAVGLWFSKTAFQLSKSFSN</sequence>
<gene>
    <name evidence="2" type="ORF">VB264_18365</name>
</gene>
<keyword evidence="1" id="KW-0472">Membrane</keyword>
<name>A0ABU5QRQ6_9BACT</name>
<keyword evidence="1" id="KW-0812">Transmembrane</keyword>
<feature type="transmembrane region" description="Helical" evidence="1">
    <location>
        <begin position="6"/>
        <end position="24"/>
    </location>
</feature>
<feature type="transmembrane region" description="Helical" evidence="1">
    <location>
        <begin position="36"/>
        <end position="57"/>
    </location>
</feature>
<keyword evidence="3" id="KW-1185">Reference proteome</keyword>
<dbReference type="EMBL" id="JAYFUL010000037">
    <property type="protein sequence ID" value="MEA5259767.1"/>
    <property type="molecule type" value="Genomic_DNA"/>
</dbReference>
<reference evidence="2 3" key="1">
    <citation type="submission" date="2023-12" db="EMBL/GenBank/DDBJ databases">
        <title>Novel species of the genus Arcicella isolated from rivers.</title>
        <authorList>
            <person name="Lu H."/>
        </authorList>
    </citation>
    <scope>NUCLEOTIDE SEQUENCE [LARGE SCALE GENOMIC DNA]</scope>
    <source>
        <strain evidence="2 3">LMG 21963</strain>
    </source>
</reference>
<feature type="transmembrane region" description="Helical" evidence="1">
    <location>
        <begin position="153"/>
        <end position="173"/>
    </location>
</feature>
<proteinExistence type="predicted"/>
<dbReference type="RefSeq" id="WP_323251671.1">
    <property type="nucleotide sequence ID" value="NZ_JAYFUL010000037.1"/>
</dbReference>
<comment type="caution">
    <text evidence="2">The sequence shown here is derived from an EMBL/GenBank/DDBJ whole genome shotgun (WGS) entry which is preliminary data.</text>
</comment>
<feature type="transmembrane region" description="Helical" evidence="1">
    <location>
        <begin position="121"/>
        <end position="141"/>
    </location>
</feature>
<evidence type="ECO:0000256" key="1">
    <source>
        <dbReference type="SAM" id="Phobius"/>
    </source>
</evidence>
<accession>A0ABU5QRQ6</accession>
<protein>
    <submittedName>
        <fullName evidence="2">Uncharacterized protein</fullName>
    </submittedName>
</protein>
<dbReference type="Proteomes" id="UP001304671">
    <property type="component" value="Unassembled WGS sequence"/>
</dbReference>
<evidence type="ECO:0000313" key="3">
    <source>
        <dbReference type="Proteomes" id="UP001304671"/>
    </source>
</evidence>
<feature type="transmembrane region" description="Helical" evidence="1">
    <location>
        <begin position="63"/>
        <end position="80"/>
    </location>
</feature>
<organism evidence="2 3">
    <name type="scientific">Arcicella aquatica</name>
    <dbReference type="NCBI Taxonomy" id="217141"/>
    <lineage>
        <taxon>Bacteria</taxon>
        <taxon>Pseudomonadati</taxon>
        <taxon>Bacteroidota</taxon>
        <taxon>Cytophagia</taxon>
        <taxon>Cytophagales</taxon>
        <taxon>Flectobacillaceae</taxon>
        <taxon>Arcicella</taxon>
    </lineage>
</organism>